<evidence type="ECO:0000256" key="1">
    <source>
        <dbReference type="ARBA" id="ARBA00023002"/>
    </source>
</evidence>
<dbReference type="Pfam" id="PF00171">
    <property type="entry name" value="Aldedh"/>
    <property type="match status" value="1"/>
</dbReference>
<dbReference type="InterPro" id="IPR016161">
    <property type="entry name" value="Ald_DH/histidinol_DH"/>
</dbReference>
<dbReference type="Gene3D" id="3.40.605.10">
    <property type="entry name" value="Aldehyde Dehydrogenase, Chain A, domain 1"/>
    <property type="match status" value="1"/>
</dbReference>
<dbReference type="InterPro" id="IPR047110">
    <property type="entry name" value="GABD/Sad-like"/>
</dbReference>
<dbReference type="SUPFAM" id="SSF53720">
    <property type="entry name" value="ALDH-like"/>
    <property type="match status" value="1"/>
</dbReference>
<dbReference type="InterPro" id="IPR015590">
    <property type="entry name" value="Aldehyde_DH_dom"/>
</dbReference>
<dbReference type="PANTHER" id="PTHR43217:SF1">
    <property type="entry name" value="SUCCINATE SEMIALDEHYDE DEHYDROGENASE [NAD(P)+] SAD"/>
    <property type="match status" value="1"/>
</dbReference>
<evidence type="ECO:0000313" key="3">
    <source>
        <dbReference type="EMBL" id="RCG30667.1"/>
    </source>
</evidence>
<dbReference type="InterPro" id="IPR016162">
    <property type="entry name" value="Ald_DH_N"/>
</dbReference>
<dbReference type="Proteomes" id="UP000253094">
    <property type="component" value="Unassembled WGS sequence"/>
</dbReference>
<accession>A0A367FLS1</accession>
<comment type="caution">
    <text evidence="3">The sequence shown here is derived from an EMBL/GenBank/DDBJ whole genome shotgun (WGS) entry which is preliminary data.</text>
</comment>
<dbReference type="AlphaFoldDB" id="A0A367FLS1"/>
<dbReference type="EMBL" id="QOIL01000007">
    <property type="protein sequence ID" value="RCG30667.1"/>
    <property type="molecule type" value="Genomic_DNA"/>
</dbReference>
<reference evidence="3 4" key="1">
    <citation type="submission" date="2018-06" db="EMBL/GenBank/DDBJ databases">
        <title>Sphaerisporangium craniellae sp. nov., isolated from a marine sponge in the South China Sea.</title>
        <authorList>
            <person name="Li L."/>
        </authorList>
    </citation>
    <scope>NUCLEOTIDE SEQUENCE [LARGE SCALE GENOMIC DNA]</scope>
    <source>
        <strain evidence="3 4">CCTCC AA 208026</strain>
    </source>
</reference>
<name>A0A367FLS1_9ACTN</name>
<dbReference type="GO" id="GO:0004777">
    <property type="term" value="F:succinate-semialdehyde dehydrogenase (NAD+) activity"/>
    <property type="evidence" value="ECO:0007669"/>
    <property type="project" value="TreeGrafter"/>
</dbReference>
<keyword evidence="1" id="KW-0560">Oxidoreductase</keyword>
<dbReference type="InterPro" id="IPR016163">
    <property type="entry name" value="Ald_DH_C"/>
</dbReference>
<evidence type="ECO:0000259" key="2">
    <source>
        <dbReference type="Pfam" id="PF00171"/>
    </source>
</evidence>
<dbReference type="PANTHER" id="PTHR43217">
    <property type="entry name" value="SUCCINATE SEMIALDEHYDE DEHYDROGENASE [NAD(P)+] SAD"/>
    <property type="match status" value="1"/>
</dbReference>
<dbReference type="Gene3D" id="3.40.309.10">
    <property type="entry name" value="Aldehyde Dehydrogenase, Chain A, domain 2"/>
    <property type="match status" value="1"/>
</dbReference>
<feature type="domain" description="Aldehyde dehydrogenase" evidence="2">
    <location>
        <begin position="19"/>
        <end position="306"/>
    </location>
</feature>
<protein>
    <submittedName>
        <fullName evidence="3">Aldehyde dehydrogenase family protein</fullName>
    </submittedName>
</protein>
<evidence type="ECO:0000313" key="4">
    <source>
        <dbReference type="Proteomes" id="UP000253094"/>
    </source>
</evidence>
<sequence>MAIDVILRRRDDLRRILLEVATHAAAEDEIHRSVRALAGARWETIRNRPPHIGSLAVFMPSNNVLYSYVLYALIPALYTGSVTFRPSSRVEKVTEAVHRLLSEDPIMPNPFPVDMAPVSQRRFLSDCRTADAMVFCGRPENARSVSRAVGPATLLLTFGSGPNPVVVGPDADLSRVVPDLLSTRLYNSGQDCLSPDVIFVHRSLAGPLTERLDAALARLAAGERQDPRAEVSPLVYRDAVQGAAAFFAASPASDVVRGGGTDIATGWVEPTLLFREWDATFHPPEFFAPVFCVMEYESLRQVGDWLDSPEERGRGMYVSLYGMPAETGRLMGTSVVLRDRTTFDAEDGNRPFGGYGADASSVHASGRSHARPLLLSAELARRAV</sequence>
<gene>
    <name evidence="3" type="ORF">DQ384_15420</name>
</gene>
<organism evidence="3 4">
    <name type="scientific">Sphaerisporangium album</name>
    <dbReference type="NCBI Taxonomy" id="509200"/>
    <lineage>
        <taxon>Bacteria</taxon>
        <taxon>Bacillati</taxon>
        <taxon>Actinomycetota</taxon>
        <taxon>Actinomycetes</taxon>
        <taxon>Streptosporangiales</taxon>
        <taxon>Streptosporangiaceae</taxon>
        <taxon>Sphaerisporangium</taxon>
    </lineage>
</organism>
<proteinExistence type="predicted"/>
<keyword evidence="4" id="KW-1185">Reference proteome</keyword>